<dbReference type="PRINTS" id="PR00385">
    <property type="entry name" value="P450"/>
</dbReference>
<evidence type="ECO:0000313" key="4">
    <source>
        <dbReference type="Proteomes" id="UP001519363"/>
    </source>
</evidence>
<dbReference type="EMBL" id="JAGIOO010000001">
    <property type="protein sequence ID" value="MBP2478769.1"/>
    <property type="molecule type" value="Genomic_DNA"/>
</dbReference>
<dbReference type="Gene3D" id="1.10.630.10">
    <property type="entry name" value="Cytochrome P450"/>
    <property type="match status" value="1"/>
</dbReference>
<keyword evidence="2" id="KW-0408">Iron</keyword>
<comment type="caution">
    <text evidence="3">The sequence shown here is derived from an EMBL/GenBank/DDBJ whole genome shotgun (WGS) entry which is preliminary data.</text>
</comment>
<organism evidence="3 4">
    <name type="scientific">Crossiella equi</name>
    <dbReference type="NCBI Taxonomy" id="130796"/>
    <lineage>
        <taxon>Bacteria</taxon>
        <taxon>Bacillati</taxon>
        <taxon>Actinomycetota</taxon>
        <taxon>Actinomycetes</taxon>
        <taxon>Pseudonocardiales</taxon>
        <taxon>Pseudonocardiaceae</taxon>
        <taxon>Crossiella</taxon>
    </lineage>
</organism>
<sequence>MNHALPQFPFARAAGCPLDPPPAYADLREAAPLTRVRLWSGRTPWLLTRYEDQRAALADPRLSADPAHPDYPAPSEGFQAQGEDEIRSFVTEDDPLHHRHRRMFTAHFTVRRVERLAPRIGQVIDTLLTEMAETGPPADLVTSFALPMPSLVISELLGVPPADQPLFQETANRLIARDSTAEQFRTADLALREHLLDLLHHKEKHPSDDLLGAVLHGPVKAGDLTKQELAATAVTLLVAGHETTTNMTSLGTLALLQDPARAELLRTGTPAQVATAVEELLRYLSITHTGILRVATEDLTLSGHTIRAGEGVIIANPAANHDPNTFPTPTTLDLTRPNAHRHLSFGHGTHQCIGQNLARKELQLAYPALLRRFPNLHVTSQDLPFKHDMLVYGLHELPVSW</sequence>
<dbReference type="PRINTS" id="PR00359">
    <property type="entry name" value="BP450"/>
</dbReference>
<accession>A0ABS5AQC3</accession>
<dbReference type="SUPFAM" id="SSF48264">
    <property type="entry name" value="Cytochrome P450"/>
    <property type="match status" value="1"/>
</dbReference>
<dbReference type="InterPro" id="IPR002397">
    <property type="entry name" value="Cyt_P450_B"/>
</dbReference>
<keyword evidence="2" id="KW-0479">Metal-binding</keyword>
<dbReference type="RefSeq" id="WP_209707644.1">
    <property type="nucleotide sequence ID" value="NZ_JAGIOO010000001.1"/>
</dbReference>
<evidence type="ECO:0000256" key="1">
    <source>
        <dbReference type="ARBA" id="ARBA00010617"/>
    </source>
</evidence>
<dbReference type="PANTHER" id="PTHR46696:SF1">
    <property type="entry name" value="CYTOCHROME P450 YJIB-RELATED"/>
    <property type="match status" value="1"/>
</dbReference>
<dbReference type="Pfam" id="PF00067">
    <property type="entry name" value="p450"/>
    <property type="match status" value="1"/>
</dbReference>
<dbReference type="PROSITE" id="PS00086">
    <property type="entry name" value="CYTOCHROME_P450"/>
    <property type="match status" value="1"/>
</dbReference>
<keyword evidence="2" id="KW-0560">Oxidoreductase</keyword>
<dbReference type="Proteomes" id="UP001519363">
    <property type="component" value="Unassembled WGS sequence"/>
</dbReference>
<keyword evidence="2" id="KW-0349">Heme</keyword>
<dbReference type="InterPro" id="IPR036396">
    <property type="entry name" value="Cyt_P450_sf"/>
</dbReference>
<gene>
    <name evidence="3" type="ORF">JOF53_007641</name>
</gene>
<dbReference type="CDD" id="cd11030">
    <property type="entry name" value="CYP105-like"/>
    <property type="match status" value="1"/>
</dbReference>
<evidence type="ECO:0000313" key="3">
    <source>
        <dbReference type="EMBL" id="MBP2478769.1"/>
    </source>
</evidence>
<keyword evidence="2" id="KW-0503">Monooxygenase</keyword>
<dbReference type="InterPro" id="IPR001128">
    <property type="entry name" value="Cyt_P450"/>
</dbReference>
<reference evidence="3 4" key="1">
    <citation type="submission" date="2021-03" db="EMBL/GenBank/DDBJ databases">
        <title>Sequencing the genomes of 1000 actinobacteria strains.</title>
        <authorList>
            <person name="Klenk H.-P."/>
        </authorList>
    </citation>
    <scope>NUCLEOTIDE SEQUENCE [LARGE SCALE GENOMIC DNA]</scope>
    <source>
        <strain evidence="3 4">DSM 44580</strain>
    </source>
</reference>
<protein>
    <submittedName>
        <fullName evidence="3">Cytochrome P450</fullName>
    </submittedName>
</protein>
<evidence type="ECO:0000256" key="2">
    <source>
        <dbReference type="RuleBase" id="RU000461"/>
    </source>
</evidence>
<dbReference type="InterPro" id="IPR017972">
    <property type="entry name" value="Cyt_P450_CS"/>
</dbReference>
<dbReference type="PANTHER" id="PTHR46696">
    <property type="entry name" value="P450, PUTATIVE (EUROFUNG)-RELATED"/>
    <property type="match status" value="1"/>
</dbReference>
<proteinExistence type="inferred from homology"/>
<comment type="similarity">
    <text evidence="1 2">Belongs to the cytochrome P450 family.</text>
</comment>
<keyword evidence="4" id="KW-1185">Reference proteome</keyword>
<name>A0ABS5AQC3_9PSEU</name>